<feature type="region of interest" description="Disordered" evidence="1">
    <location>
        <begin position="30"/>
        <end position="61"/>
    </location>
</feature>
<evidence type="ECO:0000256" key="1">
    <source>
        <dbReference type="SAM" id="MobiDB-lite"/>
    </source>
</evidence>
<feature type="compositionally biased region" description="Basic and acidic residues" evidence="1">
    <location>
        <begin position="34"/>
        <end position="48"/>
    </location>
</feature>
<protein>
    <recommendedName>
        <fullName evidence="4">GntR family transcriptional regulator</fullName>
    </recommendedName>
</protein>
<evidence type="ECO:0000313" key="2">
    <source>
        <dbReference type="EMBL" id="GAA5207553.1"/>
    </source>
</evidence>
<proteinExistence type="predicted"/>
<dbReference type="Proteomes" id="UP001499878">
    <property type="component" value="Unassembled WGS sequence"/>
</dbReference>
<reference evidence="3" key="1">
    <citation type="journal article" date="2019" name="Int. J. Syst. Evol. Microbiol.">
        <title>The Global Catalogue of Microorganisms (GCM) 10K type strain sequencing project: providing services to taxonomists for standard genome sequencing and annotation.</title>
        <authorList>
            <consortium name="The Broad Institute Genomics Platform"/>
            <consortium name="The Broad Institute Genome Sequencing Center for Infectious Disease"/>
            <person name="Wu L."/>
            <person name="Ma J."/>
        </authorList>
    </citation>
    <scope>NUCLEOTIDE SEQUENCE [LARGE SCALE GENOMIC DNA]</scope>
    <source>
        <strain evidence="3">JCM 18306</strain>
    </source>
</reference>
<evidence type="ECO:0008006" key="4">
    <source>
        <dbReference type="Google" id="ProtNLM"/>
    </source>
</evidence>
<keyword evidence="3" id="KW-1185">Reference proteome</keyword>
<comment type="caution">
    <text evidence="2">The sequence shown here is derived from an EMBL/GenBank/DDBJ whole genome shotgun (WGS) entry which is preliminary data.</text>
</comment>
<dbReference type="EMBL" id="BAABJR010000005">
    <property type="protein sequence ID" value="GAA5207553.1"/>
    <property type="molecule type" value="Genomic_DNA"/>
</dbReference>
<dbReference type="SUPFAM" id="SSF64288">
    <property type="entry name" value="Chorismate lyase-like"/>
    <property type="match status" value="1"/>
</dbReference>
<dbReference type="InterPro" id="IPR028978">
    <property type="entry name" value="Chorismate_lyase_/UTRA_dom_sf"/>
</dbReference>
<accession>A0ABP9SZS1</accession>
<sequence>MIVDGLLEGRAGSGTYVREARERLRLVRSRHRERRDGAPLEAGTRERGQASAWDAHSQPRVPAPDAIAERLGLTPGELCVSTQYAP</sequence>
<name>A0ABP9SZS1_9ACTN</name>
<evidence type="ECO:0000313" key="3">
    <source>
        <dbReference type="Proteomes" id="UP001499878"/>
    </source>
</evidence>
<dbReference type="Gene3D" id="3.40.1410.10">
    <property type="entry name" value="Chorismate lyase-like"/>
    <property type="match status" value="1"/>
</dbReference>
<gene>
    <name evidence="2" type="ORF">GCM10023323_23530</name>
</gene>
<organism evidence="2 3">
    <name type="scientific">Streptomyces thinghirensis</name>
    <dbReference type="NCBI Taxonomy" id="551547"/>
    <lineage>
        <taxon>Bacteria</taxon>
        <taxon>Bacillati</taxon>
        <taxon>Actinomycetota</taxon>
        <taxon>Actinomycetes</taxon>
        <taxon>Kitasatosporales</taxon>
        <taxon>Streptomycetaceae</taxon>
        <taxon>Streptomyces</taxon>
    </lineage>
</organism>